<dbReference type="CDD" id="cd22168">
    <property type="entry name" value="F-box_FBXO6-like"/>
    <property type="match status" value="1"/>
</dbReference>
<dbReference type="GO" id="GO:0031146">
    <property type="term" value="P:SCF-dependent proteasomal ubiquitin-dependent protein catabolic process"/>
    <property type="evidence" value="ECO:0007669"/>
    <property type="project" value="TreeGrafter"/>
</dbReference>
<dbReference type="GO" id="GO:0019005">
    <property type="term" value="C:SCF ubiquitin ligase complex"/>
    <property type="evidence" value="ECO:0007669"/>
    <property type="project" value="TreeGrafter"/>
</dbReference>
<dbReference type="Gene3D" id="1.20.1280.50">
    <property type="match status" value="1"/>
</dbReference>
<dbReference type="InterPro" id="IPR036047">
    <property type="entry name" value="F-box-like_dom_sf"/>
</dbReference>
<dbReference type="PROSITE" id="PS50181">
    <property type="entry name" value="FBOX"/>
    <property type="match status" value="1"/>
</dbReference>
<dbReference type="FunFam" id="1.20.1280.50:FF:000002">
    <property type="entry name" value="F-box only protein 44"/>
    <property type="match status" value="1"/>
</dbReference>
<dbReference type="PROSITE" id="PS51114">
    <property type="entry name" value="FBA"/>
    <property type="match status" value="1"/>
</dbReference>
<dbReference type="AlphaFoldDB" id="A0AAD1WPI2"/>
<dbReference type="InterPro" id="IPR007397">
    <property type="entry name" value="F-box-assoc_dom"/>
</dbReference>
<name>A0AAD1WPI2_PELCU</name>
<dbReference type="Pfam" id="PF04300">
    <property type="entry name" value="FBA"/>
    <property type="match status" value="1"/>
</dbReference>
<sequence>MSYSQRKRMQNFNDLPEDVVLEILSLVPSTDLTRSCRRVCSMWKDLTDSPTLWKTKCQRMGYLPKNYERYPSDWKIYYRLSSLKKNLLKNPCALEKFKHWKIEENGGDRWKIEDLPGEHGQNIHDEKVKKYFVTSYGSCMKSQIIDLKKSGYQDKLMDIVQPDIVIKDWFAPRHDCGSMYIVLVRLLSKKRETIQEFCPGPVYMEQWSDAEWKEMTHTFRDYGEGVRYIYFQHGGKDTQFWAGWYGVRVTNSSVTIEPENLLA</sequence>
<reference evidence="4" key="1">
    <citation type="submission" date="2022-03" db="EMBL/GenBank/DDBJ databases">
        <authorList>
            <person name="Alioto T."/>
            <person name="Alioto T."/>
            <person name="Gomez Garrido J."/>
        </authorList>
    </citation>
    <scope>NUCLEOTIDE SEQUENCE</scope>
</reference>
<evidence type="ECO:0000313" key="5">
    <source>
        <dbReference type="Proteomes" id="UP001295444"/>
    </source>
</evidence>
<evidence type="ECO:0000259" key="2">
    <source>
        <dbReference type="PROSITE" id="PS50181"/>
    </source>
</evidence>
<protein>
    <submittedName>
        <fullName evidence="4">F-box only 6-like</fullName>
    </submittedName>
</protein>
<dbReference type="Proteomes" id="UP001295444">
    <property type="component" value="Chromosome 10"/>
</dbReference>
<dbReference type="SMART" id="SM00256">
    <property type="entry name" value="FBOX"/>
    <property type="match status" value="1"/>
</dbReference>
<dbReference type="SMART" id="SM01198">
    <property type="entry name" value="FBA"/>
    <property type="match status" value="1"/>
</dbReference>
<organism evidence="4 5">
    <name type="scientific">Pelobates cultripes</name>
    <name type="common">Western spadefoot toad</name>
    <dbReference type="NCBI Taxonomy" id="61616"/>
    <lineage>
        <taxon>Eukaryota</taxon>
        <taxon>Metazoa</taxon>
        <taxon>Chordata</taxon>
        <taxon>Craniata</taxon>
        <taxon>Vertebrata</taxon>
        <taxon>Euteleostomi</taxon>
        <taxon>Amphibia</taxon>
        <taxon>Batrachia</taxon>
        <taxon>Anura</taxon>
        <taxon>Pelobatoidea</taxon>
        <taxon>Pelobatidae</taxon>
        <taxon>Pelobates</taxon>
    </lineage>
</organism>
<dbReference type="EMBL" id="OW240921">
    <property type="protein sequence ID" value="CAH2320550.1"/>
    <property type="molecule type" value="Genomic_DNA"/>
</dbReference>
<dbReference type="Gene3D" id="2.60.120.260">
    <property type="entry name" value="Galactose-binding domain-like"/>
    <property type="match status" value="1"/>
</dbReference>
<dbReference type="InterPro" id="IPR001810">
    <property type="entry name" value="F-box_dom"/>
</dbReference>
<dbReference type="GO" id="GO:0006516">
    <property type="term" value="P:glycoprotein catabolic process"/>
    <property type="evidence" value="ECO:0007669"/>
    <property type="project" value="TreeGrafter"/>
</dbReference>
<feature type="domain" description="FBA" evidence="3">
    <location>
        <begin position="77"/>
        <end position="258"/>
    </location>
</feature>
<keyword evidence="1" id="KW-0833">Ubl conjugation pathway</keyword>
<feature type="domain" description="F-box" evidence="2">
    <location>
        <begin position="9"/>
        <end position="56"/>
    </location>
</feature>
<dbReference type="SUPFAM" id="SSF49785">
    <property type="entry name" value="Galactose-binding domain-like"/>
    <property type="match status" value="1"/>
</dbReference>
<dbReference type="PANTHER" id="PTHR12125:SF12">
    <property type="entry name" value="F-BOX ONLY PROTEIN 6"/>
    <property type="match status" value="1"/>
</dbReference>
<dbReference type="InterPro" id="IPR008979">
    <property type="entry name" value="Galactose-bd-like_sf"/>
</dbReference>
<dbReference type="FunFam" id="2.60.120.260:FF:000012">
    <property type="entry name" value="F-box only protein 2"/>
    <property type="match status" value="1"/>
</dbReference>
<evidence type="ECO:0000259" key="3">
    <source>
        <dbReference type="PROSITE" id="PS51114"/>
    </source>
</evidence>
<gene>
    <name evidence="4" type="ORF">PECUL_23A052174</name>
</gene>
<dbReference type="GO" id="GO:0036503">
    <property type="term" value="P:ERAD pathway"/>
    <property type="evidence" value="ECO:0007669"/>
    <property type="project" value="TreeGrafter"/>
</dbReference>
<dbReference type="InterPro" id="IPR039752">
    <property type="entry name" value="F-box_only"/>
</dbReference>
<dbReference type="Pfam" id="PF12937">
    <property type="entry name" value="F-box-like"/>
    <property type="match status" value="1"/>
</dbReference>
<evidence type="ECO:0000256" key="1">
    <source>
        <dbReference type="ARBA" id="ARBA00022786"/>
    </source>
</evidence>
<proteinExistence type="predicted"/>
<accession>A0AAD1WPI2</accession>
<evidence type="ECO:0000313" key="4">
    <source>
        <dbReference type="EMBL" id="CAH2320550.1"/>
    </source>
</evidence>
<dbReference type="PANTHER" id="PTHR12125">
    <property type="entry name" value="F-BOX ONLY PROTEIN 6-LIKE PROTEIN"/>
    <property type="match status" value="1"/>
</dbReference>
<dbReference type="SUPFAM" id="SSF81383">
    <property type="entry name" value="F-box domain"/>
    <property type="match status" value="1"/>
</dbReference>
<dbReference type="GO" id="GO:0005737">
    <property type="term" value="C:cytoplasm"/>
    <property type="evidence" value="ECO:0007669"/>
    <property type="project" value="UniProtKB-ARBA"/>
</dbReference>
<dbReference type="GO" id="GO:0061630">
    <property type="term" value="F:ubiquitin protein ligase activity"/>
    <property type="evidence" value="ECO:0007669"/>
    <property type="project" value="TreeGrafter"/>
</dbReference>
<keyword evidence="5" id="KW-1185">Reference proteome</keyword>